<evidence type="ECO:0000313" key="2">
    <source>
        <dbReference type="Proteomes" id="UP000647235"/>
    </source>
</evidence>
<dbReference type="Proteomes" id="UP000647235">
    <property type="component" value="Unassembled WGS sequence"/>
</dbReference>
<reference evidence="1 2" key="1">
    <citation type="submission" date="2020-08" db="EMBL/GenBank/DDBJ databases">
        <title>Genome public.</title>
        <authorList>
            <person name="Liu C."/>
            <person name="Sun Q."/>
        </authorList>
    </citation>
    <scope>NUCLEOTIDE SEQUENCE [LARGE SCALE GENOMIC DNA]</scope>
    <source>
        <strain evidence="1 2">NSJ-36</strain>
    </source>
</reference>
<protein>
    <submittedName>
        <fullName evidence="1">Cytidylate kinase-like family protein</fullName>
    </submittedName>
</protein>
<dbReference type="Gene3D" id="3.40.50.300">
    <property type="entry name" value="P-loop containing nucleotide triphosphate hydrolases"/>
    <property type="match status" value="1"/>
</dbReference>
<gene>
    <name evidence="1" type="ORF">H8S07_02535</name>
</gene>
<evidence type="ECO:0000313" key="1">
    <source>
        <dbReference type="EMBL" id="MBC5664165.1"/>
    </source>
</evidence>
<sequence>MEKTNTIITIGRQFGSAGREIGYKVAKDLGIKLYDKEMLARAAKESGLCEELFETHDEKPTNSFLYSLVMDTYSLGYSSGSYADMPINHKVFLAQFDAIKKIASEGPCILVGRCADYALEDNENLLSVFIHADLDARIRRIARIYDLTDAKAKDMIMKTDKKRASYYNYYSNKKWGSAESYHMSLDSSVLGIDGTAEAIEKLVELKERDSNKKL</sequence>
<dbReference type="EMBL" id="JACOOY010000002">
    <property type="protein sequence ID" value="MBC5664165.1"/>
    <property type="molecule type" value="Genomic_DNA"/>
</dbReference>
<dbReference type="InterPro" id="IPR027417">
    <property type="entry name" value="P-loop_NTPase"/>
</dbReference>
<comment type="caution">
    <text evidence="1">The sequence shown here is derived from an EMBL/GenBank/DDBJ whole genome shotgun (WGS) entry which is preliminary data.</text>
</comment>
<dbReference type="RefSeq" id="WP_021860982.1">
    <property type="nucleotide sequence ID" value="NZ_JACOOY010000002.1"/>
</dbReference>
<name>A0ABR7EU24_9FIRM</name>
<proteinExistence type="predicted"/>
<keyword evidence="2" id="KW-1185">Reference proteome</keyword>
<organism evidence="1 2">
    <name type="scientific">Dorea hominis</name>
    <dbReference type="NCBI Taxonomy" id="2763040"/>
    <lineage>
        <taxon>Bacteria</taxon>
        <taxon>Bacillati</taxon>
        <taxon>Bacillota</taxon>
        <taxon>Clostridia</taxon>
        <taxon>Lachnospirales</taxon>
        <taxon>Lachnospiraceae</taxon>
        <taxon>Dorea</taxon>
    </lineage>
</organism>
<accession>A0ABR7EU24</accession>
<dbReference type="Pfam" id="PF13189">
    <property type="entry name" value="Cytidylate_kin2"/>
    <property type="match status" value="1"/>
</dbReference>
<dbReference type="SUPFAM" id="SSF52540">
    <property type="entry name" value="P-loop containing nucleoside triphosphate hydrolases"/>
    <property type="match status" value="1"/>
</dbReference>